<proteinExistence type="predicted"/>
<keyword evidence="10" id="KW-0548">Nucleotidyltransferase</keyword>
<dbReference type="SUPFAM" id="SSF55073">
    <property type="entry name" value="Nucleotide cyclase"/>
    <property type="match status" value="1"/>
</dbReference>
<dbReference type="Gene3D" id="3.30.70.270">
    <property type="match status" value="1"/>
</dbReference>
<evidence type="ECO:0000256" key="3">
    <source>
        <dbReference type="ARBA" id="ARBA00022475"/>
    </source>
</evidence>
<evidence type="ECO:0000259" key="9">
    <source>
        <dbReference type="PROSITE" id="PS50887"/>
    </source>
</evidence>
<dbReference type="NCBIfam" id="TIGR00254">
    <property type="entry name" value="GGDEF"/>
    <property type="match status" value="1"/>
</dbReference>
<evidence type="ECO:0000313" key="10">
    <source>
        <dbReference type="EMBL" id="MEA1604516.1"/>
    </source>
</evidence>
<dbReference type="CDD" id="cd01949">
    <property type="entry name" value="GGDEF"/>
    <property type="match status" value="1"/>
</dbReference>
<keyword evidence="5 8" id="KW-1133">Transmembrane helix</keyword>
<keyword evidence="11" id="KW-1185">Reference proteome</keyword>
<organism evidence="10 11">
    <name type="scientific">Pseudomonas spirodelae</name>
    <dbReference type="NCBI Taxonomy" id="3101751"/>
    <lineage>
        <taxon>Bacteria</taxon>
        <taxon>Pseudomonadati</taxon>
        <taxon>Pseudomonadota</taxon>
        <taxon>Gammaproteobacteria</taxon>
        <taxon>Pseudomonadales</taxon>
        <taxon>Pseudomonadaceae</taxon>
        <taxon>Pseudomonas</taxon>
    </lineage>
</organism>
<accession>A0ABU5P4F7</accession>
<evidence type="ECO:0000256" key="6">
    <source>
        <dbReference type="ARBA" id="ARBA00023136"/>
    </source>
</evidence>
<dbReference type="PANTHER" id="PTHR45138">
    <property type="entry name" value="REGULATORY COMPONENTS OF SENSORY TRANSDUCTION SYSTEM"/>
    <property type="match status" value="1"/>
</dbReference>
<evidence type="ECO:0000256" key="4">
    <source>
        <dbReference type="ARBA" id="ARBA00022692"/>
    </source>
</evidence>
<keyword evidence="10" id="KW-0808">Transferase</keyword>
<dbReference type="PANTHER" id="PTHR45138:SF9">
    <property type="entry name" value="DIGUANYLATE CYCLASE DGCM-RELATED"/>
    <property type="match status" value="1"/>
</dbReference>
<comment type="catalytic activity">
    <reaction evidence="7">
        <text>2 GTP = 3',3'-c-di-GMP + 2 diphosphate</text>
        <dbReference type="Rhea" id="RHEA:24898"/>
        <dbReference type="ChEBI" id="CHEBI:33019"/>
        <dbReference type="ChEBI" id="CHEBI:37565"/>
        <dbReference type="ChEBI" id="CHEBI:58805"/>
        <dbReference type="EC" id="2.7.7.65"/>
    </reaction>
</comment>
<evidence type="ECO:0000256" key="5">
    <source>
        <dbReference type="ARBA" id="ARBA00022989"/>
    </source>
</evidence>
<comment type="caution">
    <text evidence="10">The sequence shown here is derived from an EMBL/GenBank/DDBJ whole genome shotgun (WGS) entry which is preliminary data.</text>
</comment>
<dbReference type="Gene3D" id="3.30.450.20">
    <property type="entry name" value="PAS domain"/>
    <property type="match status" value="1"/>
</dbReference>
<dbReference type="InterPro" id="IPR029787">
    <property type="entry name" value="Nucleotide_cyclase"/>
</dbReference>
<dbReference type="RefSeq" id="WP_322947892.1">
    <property type="nucleotide sequence ID" value="NZ_JAYEET010000001.1"/>
</dbReference>
<dbReference type="Pfam" id="PF02743">
    <property type="entry name" value="dCache_1"/>
    <property type="match status" value="1"/>
</dbReference>
<dbReference type="InterPro" id="IPR000160">
    <property type="entry name" value="GGDEF_dom"/>
</dbReference>
<keyword evidence="4 8" id="KW-0812">Transmembrane</keyword>
<evidence type="ECO:0000256" key="1">
    <source>
        <dbReference type="ARBA" id="ARBA00004651"/>
    </source>
</evidence>
<gene>
    <name evidence="10" type="ORF">SOP97_01600</name>
</gene>
<dbReference type="EMBL" id="JAYEET010000001">
    <property type="protein sequence ID" value="MEA1604516.1"/>
    <property type="molecule type" value="Genomic_DNA"/>
</dbReference>
<dbReference type="Proteomes" id="UP001292571">
    <property type="component" value="Unassembled WGS sequence"/>
</dbReference>
<dbReference type="Pfam" id="PF00990">
    <property type="entry name" value="GGDEF"/>
    <property type="match status" value="1"/>
</dbReference>
<sequence length="490" mass="55887">MPDSSSLPRQWPLIVLLLVLLGCGFLATSLASYYAALDSIRAGIIHTELPLTSDNVYSEIQKDLVRPILISSMMSRDTFMRDWVMDGEQDAKQVVRYLREVQEHYATVTSFFVSEKTHTYYQAKGVLKKVEKDQSRDDWYFRVRDMQAPYEINVDIDMANSDRMTVFINYKVFDYQQRFIGATGVGLTVDAVVKLIDTYQQRYNRSVFLVDTEGRLVLTGSSGGPLGARVGQSLNEIAGLEELMVKLPQPQSGDFEYQEQGRGHFLNVRFIPELNWYLFVDTHEDGAVAGIRQSLYINLLICLVITALIITLVNVALRRYQRRISALATTDQLTELPNRRGFNLLANQAMQEARRNQSALCVLMLDLDNFKQLNDSQGHMAGDEMLRRFASHLRNTVRKSDIICRWGGEEFILLLKDTTPEQARELAEKIIQQTEQSSIRFNDVDLQITTSIGLAHLQADESLEQVITRADRALYRAKQSGRNRLCEETA</sequence>
<dbReference type="PROSITE" id="PS50887">
    <property type="entry name" value="GGDEF"/>
    <property type="match status" value="1"/>
</dbReference>
<keyword evidence="3" id="KW-1003">Cell membrane</keyword>
<evidence type="ECO:0000256" key="8">
    <source>
        <dbReference type="SAM" id="Phobius"/>
    </source>
</evidence>
<dbReference type="InterPro" id="IPR050469">
    <property type="entry name" value="Diguanylate_Cyclase"/>
</dbReference>
<feature type="domain" description="GGDEF" evidence="9">
    <location>
        <begin position="358"/>
        <end position="490"/>
    </location>
</feature>
<keyword evidence="6 8" id="KW-0472">Membrane</keyword>
<feature type="transmembrane region" description="Helical" evidence="8">
    <location>
        <begin position="295"/>
        <end position="317"/>
    </location>
</feature>
<evidence type="ECO:0000313" key="11">
    <source>
        <dbReference type="Proteomes" id="UP001292571"/>
    </source>
</evidence>
<protein>
    <recommendedName>
        <fullName evidence="2">diguanylate cyclase</fullName>
        <ecNumber evidence="2">2.7.7.65</ecNumber>
    </recommendedName>
</protein>
<dbReference type="GO" id="GO:0052621">
    <property type="term" value="F:diguanylate cyclase activity"/>
    <property type="evidence" value="ECO:0007669"/>
    <property type="project" value="UniProtKB-EC"/>
</dbReference>
<evidence type="ECO:0000256" key="2">
    <source>
        <dbReference type="ARBA" id="ARBA00012528"/>
    </source>
</evidence>
<dbReference type="InterPro" id="IPR033479">
    <property type="entry name" value="dCache_1"/>
</dbReference>
<dbReference type="SMART" id="SM00267">
    <property type="entry name" value="GGDEF"/>
    <property type="match status" value="1"/>
</dbReference>
<comment type="subcellular location">
    <subcellularLocation>
        <location evidence="1">Cell membrane</location>
        <topology evidence="1">Multi-pass membrane protein</topology>
    </subcellularLocation>
</comment>
<name>A0ABU5P4F7_9PSED</name>
<evidence type="ECO:0000256" key="7">
    <source>
        <dbReference type="ARBA" id="ARBA00034247"/>
    </source>
</evidence>
<dbReference type="InterPro" id="IPR043128">
    <property type="entry name" value="Rev_trsase/Diguanyl_cyclase"/>
</dbReference>
<dbReference type="EC" id="2.7.7.65" evidence="2"/>
<reference evidence="10 11" key="1">
    <citation type="submission" date="2023-12" db="EMBL/GenBank/DDBJ databases">
        <title>Pseudomonas sp. T5W1.</title>
        <authorList>
            <person name="Maltman C."/>
        </authorList>
    </citation>
    <scope>NUCLEOTIDE SEQUENCE [LARGE SCALE GENOMIC DNA]</scope>
    <source>
        <strain evidence="10 11">T5W1</strain>
    </source>
</reference>